<dbReference type="InterPro" id="IPR050895">
    <property type="entry name" value="XK-related_scramblase"/>
</dbReference>
<dbReference type="PANTHER" id="PTHR16024:SF8">
    <property type="entry name" value="XK-RELATED PROTEIN 8"/>
    <property type="match status" value="1"/>
</dbReference>
<keyword evidence="10" id="KW-1185">Reference proteome</keyword>
<keyword evidence="7 9" id="KW-0472">Membrane</keyword>
<dbReference type="GO" id="GO:0045663">
    <property type="term" value="P:positive regulation of myoblast differentiation"/>
    <property type="evidence" value="ECO:0007669"/>
    <property type="project" value="Ensembl"/>
</dbReference>
<gene>
    <name evidence="11" type="primary">Xkr8</name>
</gene>
<comment type="catalytic activity">
    <reaction evidence="8">
        <text>a 1,2-diacyl-sn-glycero-3-phospho-L-serine(in) = a 1,2-diacyl-sn-glycero-3-phospho-L-serine(out)</text>
        <dbReference type="Rhea" id="RHEA:38663"/>
        <dbReference type="ChEBI" id="CHEBI:57262"/>
    </reaction>
</comment>
<organism evidence="10 11">
    <name type="scientific">Mus caroli</name>
    <name type="common">Ryukyu mouse</name>
    <name type="synonym">Ricefield mouse</name>
    <dbReference type="NCBI Taxonomy" id="10089"/>
    <lineage>
        <taxon>Eukaryota</taxon>
        <taxon>Metazoa</taxon>
        <taxon>Chordata</taxon>
        <taxon>Craniata</taxon>
        <taxon>Vertebrata</taxon>
        <taxon>Euteleostomi</taxon>
        <taxon>Mammalia</taxon>
        <taxon>Eutheria</taxon>
        <taxon>Euarchontoglires</taxon>
        <taxon>Glires</taxon>
        <taxon>Rodentia</taxon>
        <taxon>Myomorpha</taxon>
        <taxon>Muroidea</taxon>
        <taxon>Muridae</taxon>
        <taxon>Murinae</taxon>
        <taxon>Mus</taxon>
        <taxon>Mus</taxon>
    </lineage>
</organism>
<evidence type="ECO:0000256" key="4">
    <source>
        <dbReference type="ARBA" id="ARBA00022692"/>
    </source>
</evidence>
<dbReference type="Pfam" id="PF09815">
    <property type="entry name" value="XK-related"/>
    <property type="match status" value="1"/>
</dbReference>
<evidence type="ECO:0000256" key="8">
    <source>
        <dbReference type="ARBA" id="ARBA00024479"/>
    </source>
</evidence>
<protein>
    <recommendedName>
        <fullName evidence="9">XK-related protein</fullName>
    </recommendedName>
</protein>
<evidence type="ECO:0000256" key="1">
    <source>
        <dbReference type="ARBA" id="ARBA00004651"/>
    </source>
</evidence>
<dbReference type="CTD" id="55113"/>
<dbReference type="GeneID" id="110292924"/>
<dbReference type="GO" id="GO:0017128">
    <property type="term" value="F:phospholipid scramblase activity"/>
    <property type="evidence" value="ECO:0007669"/>
    <property type="project" value="Ensembl"/>
</dbReference>
<evidence type="ECO:0000313" key="11">
    <source>
        <dbReference type="RefSeq" id="XP_021016261.1"/>
    </source>
</evidence>
<evidence type="ECO:0000313" key="10">
    <source>
        <dbReference type="Proteomes" id="UP000515126"/>
    </source>
</evidence>
<proteinExistence type="inferred from homology"/>
<name>A0A6P5PR73_MUSCR</name>
<accession>A0A6P5PR73</accession>
<keyword evidence="5" id="KW-0053">Apoptosis</keyword>
<dbReference type="GO" id="GO:0070782">
    <property type="term" value="P:phosphatidylserine exposure on apoptotic cell surface"/>
    <property type="evidence" value="ECO:0007669"/>
    <property type="project" value="Ensembl"/>
</dbReference>
<dbReference type="GO" id="GO:0043652">
    <property type="term" value="P:engulfment of apoptotic cell"/>
    <property type="evidence" value="ECO:0007669"/>
    <property type="project" value="Ensembl"/>
</dbReference>
<dbReference type="AlphaFoldDB" id="A0A6P5PR73"/>
<feature type="transmembrane region" description="Helical" evidence="9">
    <location>
        <begin position="317"/>
        <end position="341"/>
    </location>
</feature>
<dbReference type="RefSeq" id="XP_021016261.1">
    <property type="nucleotide sequence ID" value="XM_021160602.1"/>
</dbReference>
<dbReference type="GO" id="GO:0097350">
    <property type="term" value="P:neutrophil clearance"/>
    <property type="evidence" value="ECO:0007669"/>
    <property type="project" value="Ensembl"/>
</dbReference>
<dbReference type="Proteomes" id="UP000515126">
    <property type="component" value="Chromosome 4"/>
</dbReference>
<feature type="transmembrane region" description="Helical" evidence="9">
    <location>
        <begin position="259"/>
        <end position="279"/>
    </location>
</feature>
<keyword evidence="4 9" id="KW-0812">Transmembrane</keyword>
<feature type="transmembrane region" description="Helical" evidence="9">
    <location>
        <begin position="285"/>
        <end position="305"/>
    </location>
</feature>
<evidence type="ECO:0000256" key="2">
    <source>
        <dbReference type="ARBA" id="ARBA00008789"/>
    </source>
</evidence>
<dbReference type="GO" id="GO:0002513">
    <property type="term" value="P:tolerance induction to self antigen"/>
    <property type="evidence" value="ECO:0007669"/>
    <property type="project" value="Ensembl"/>
</dbReference>
<dbReference type="PANTHER" id="PTHR16024">
    <property type="entry name" value="XK-RELATED PROTEIN"/>
    <property type="match status" value="1"/>
</dbReference>
<evidence type="ECO:0000256" key="6">
    <source>
        <dbReference type="ARBA" id="ARBA00022989"/>
    </source>
</evidence>
<evidence type="ECO:0000256" key="9">
    <source>
        <dbReference type="RuleBase" id="RU910716"/>
    </source>
</evidence>
<dbReference type="GO" id="GO:1902742">
    <property type="term" value="P:apoptotic process involved in development"/>
    <property type="evidence" value="ECO:0007669"/>
    <property type="project" value="TreeGrafter"/>
</dbReference>
<reference evidence="11" key="1">
    <citation type="submission" date="2025-08" db="UniProtKB">
        <authorList>
            <consortium name="RefSeq"/>
        </authorList>
    </citation>
    <scope>IDENTIFICATION</scope>
</reference>
<feature type="transmembrane region" description="Helical" evidence="9">
    <location>
        <begin position="44"/>
        <end position="68"/>
    </location>
</feature>
<evidence type="ECO:0000256" key="3">
    <source>
        <dbReference type="ARBA" id="ARBA00022475"/>
    </source>
</evidence>
<comment type="subcellular location">
    <subcellularLocation>
        <location evidence="1">Cell membrane</location>
        <topology evidence="1">Multi-pass membrane protein</topology>
    </subcellularLocation>
    <subcellularLocation>
        <location evidence="9">Membrane</location>
        <topology evidence="9">Multi-pass membrane protein</topology>
    </subcellularLocation>
</comment>
<keyword evidence="3" id="KW-1003">Cell membrane</keyword>
<feature type="transmembrane region" description="Helical" evidence="9">
    <location>
        <begin position="13"/>
        <end position="32"/>
    </location>
</feature>
<comment type="similarity">
    <text evidence="2 9">Belongs to the XK family.</text>
</comment>
<feature type="transmembrane region" description="Helical" evidence="9">
    <location>
        <begin position="227"/>
        <end position="247"/>
    </location>
</feature>
<dbReference type="GO" id="GO:0005886">
    <property type="term" value="C:plasma membrane"/>
    <property type="evidence" value="ECO:0007669"/>
    <property type="project" value="UniProtKB-SubCell"/>
</dbReference>
<dbReference type="GO" id="GO:0051649">
    <property type="term" value="P:establishment of localization in cell"/>
    <property type="evidence" value="ECO:0007669"/>
    <property type="project" value="Ensembl"/>
</dbReference>
<evidence type="ECO:0000256" key="5">
    <source>
        <dbReference type="ARBA" id="ARBA00022703"/>
    </source>
</evidence>
<keyword evidence="6 9" id="KW-1133">Transmembrane helix</keyword>
<evidence type="ECO:0000256" key="7">
    <source>
        <dbReference type="ARBA" id="ARBA00023136"/>
    </source>
</evidence>
<dbReference type="InterPro" id="IPR018629">
    <property type="entry name" value="XK-rel"/>
</dbReference>
<dbReference type="KEGG" id="mcal:110292924"/>
<sequence>MPLSVHHHVALDVVVGLVSILSFLLDLIADLWAVVQYVLLGRYLWAALVLVLLGQASVLLQLFSWLWLTADPTELHHSQLSRPFLALLHLLQLGYLYRCLHGMHQGLSMCYQEVPSECDLAYADFLSLDISMLKLFESFLEATPQLTLVLAIVLQNGQAEYYQWFGISSSFLGISWALLDYHRSLRTCLPSKPRLGRSSSAVYFLWNLLLLGPRICAIALFSAVFPYYVALHFFSLWLVLLFWIWLQGTNFMPGSKGEWLYRVTMALILYFSWFNVSGGRTRGRAVIHLIFILSDSVLLVTTSWVTHGTWLPSGISLLMWVTIGGACFFLGLALRVIYYLWLHPSCSWEPDLVDGTLGLLPPHRPPKLIYNRRATLLAENFFTKAKARAVLTEEVQLNGVL</sequence>